<feature type="region of interest" description="Disordered" evidence="2">
    <location>
        <begin position="1"/>
        <end position="25"/>
    </location>
</feature>
<dbReference type="Proteomes" id="UP000887023">
    <property type="component" value="Chromosome"/>
</dbReference>
<evidence type="ECO:0000256" key="3">
    <source>
        <dbReference type="SAM" id="Phobius"/>
    </source>
</evidence>
<name>A0ABX8SDL8_9ACTN</name>
<dbReference type="EMBL" id="CP079105">
    <property type="protein sequence ID" value="QXQ15984.1"/>
    <property type="molecule type" value="Genomic_DNA"/>
</dbReference>
<keyword evidence="3" id="KW-1133">Transmembrane helix</keyword>
<protein>
    <submittedName>
        <fullName evidence="5">DUF4349 domain-containing protein</fullName>
    </submittedName>
</protein>
<feature type="domain" description="DUF4349" evidence="4">
    <location>
        <begin position="28"/>
        <end position="234"/>
    </location>
</feature>
<dbReference type="InterPro" id="IPR025645">
    <property type="entry name" value="DUF4349"/>
</dbReference>
<evidence type="ECO:0000256" key="1">
    <source>
        <dbReference type="SAM" id="Coils"/>
    </source>
</evidence>
<evidence type="ECO:0000259" key="4">
    <source>
        <dbReference type="Pfam" id="PF14257"/>
    </source>
</evidence>
<keyword evidence="6" id="KW-1185">Reference proteome</keyword>
<organism evidence="5 6">
    <name type="scientific">Skermania pinensis</name>
    <dbReference type="NCBI Taxonomy" id="39122"/>
    <lineage>
        <taxon>Bacteria</taxon>
        <taxon>Bacillati</taxon>
        <taxon>Actinomycetota</taxon>
        <taxon>Actinomycetes</taxon>
        <taxon>Mycobacteriales</taxon>
        <taxon>Gordoniaceae</taxon>
        <taxon>Skermania</taxon>
    </lineage>
</organism>
<gene>
    <name evidence="5" type="ORF">KV203_16195</name>
</gene>
<keyword evidence="3" id="KW-0812">Transmembrane</keyword>
<evidence type="ECO:0000313" key="5">
    <source>
        <dbReference type="EMBL" id="QXQ15984.1"/>
    </source>
</evidence>
<evidence type="ECO:0000313" key="6">
    <source>
        <dbReference type="Proteomes" id="UP000887023"/>
    </source>
</evidence>
<sequence>MPAPALEPKTGFAGDVQRQQQPSDAIARKEVVTGSVTMAAADPIQVAGQIAERAQALGGRVDSRSEQRGTDGVDPSATLTLRIPADRTDELIAGLGDLGRVADVGIDRSDVTLQSDDLDARIRALQASVDRLRALIAQASNTADLIEAEKAVSDRQGELDSLTAQQRRLNDQVALSTLTVTITTDAQAPRPSGPSSFWGGLSAGWHSLVDWLGDVVVFTGRAVPWLVFFGLIGLGCGWLIRLLPRHRRKVPPDPAD</sequence>
<evidence type="ECO:0000256" key="2">
    <source>
        <dbReference type="SAM" id="MobiDB-lite"/>
    </source>
</evidence>
<accession>A0ABX8SDL8</accession>
<proteinExistence type="predicted"/>
<feature type="coiled-coil region" evidence="1">
    <location>
        <begin position="115"/>
        <end position="149"/>
    </location>
</feature>
<reference evidence="5" key="1">
    <citation type="submission" date="2021-07" db="EMBL/GenBank/DDBJ databases">
        <title>Candidatus Kaistella beijingensis sp. nov. isolated from a municipal wastewater treatment plant is involved in sludge foaming.</title>
        <authorList>
            <person name="Song Y."/>
            <person name="Liu S.-J."/>
        </authorList>
    </citation>
    <scope>NUCLEOTIDE SEQUENCE</scope>
    <source>
        <strain evidence="5">DSM 43998</strain>
    </source>
</reference>
<keyword evidence="1" id="KW-0175">Coiled coil</keyword>
<keyword evidence="3" id="KW-0472">Membrane</keyword>
<dbReference type="Pfam" id="PF14257">
    <property type="entry name" value="DUF4349"/>
    <property type="match status" value="1"/>
</dbReference>
<feature type="transmembrane region" description="Helical" evidence="3">
    <location>
        <begin position="222"/>
        <end position="240"/>
    </location>
</feature>